<gene>
    <name evidence="7" type="ORF">CK203_029554</name>
</gene>
<evidence type="ECO:0000313" key="7">
    <source>
        <dbReference type="EMBL" id="RVX06578.1"/>
    </source>
</evidence>
<evidence type="ECO:0000256" key="3">
    <source>
        <dbReference type="ARBA" id="ARBA00022737"/>
    </source>
</evidence>
<dbReference type="InterPro" id="IPR039678">
    <property type="entry name" value="CTNNBL1"/>
</dbReference>
<organism evidence="7 8">
    <name type="scientific">Vitis vinifera</name>
    <name type="common">Grape</name>
    <dbReference type="NCBI Taxonomy" id="29760"/>
    <lineage>
        <taxon>Eukaryota</taxon>
        <taxon>Viridiplantae</taxon>
        <taxon>Streptophyta</taxon>
        <taxon>Embryophyta</taxon>
        <taxon>Tracheophyta</taxon>
        <taxon>Spermatophyta</taxon>
        <taxon>Magnoliopsida</taxon>
        <taxon>eudicotyledons</taxon>
        <taxon>Gunneridae</taxon>
        <taxon>Pentapetalae</taxon>
        <taxon>rosids</taxon>
        <taxon>Vitales</taxon>
        <taxon>Vitaceae</taxon>
        <taxon>Viteae</taxon>
        <taxon>Vitis</taxon>
    </lineage>
</organism>
<comment type="subcellular location">
    <subcellularLocation>
        <location evidence="1">Nucleus</location>
    </subcellularLocation>
</comment>
<keyword evidence="4" id="KW-0175">Coiled coil</keyword>
<name>A0A438JC90_VITVI</name>
<evidence type="ECO:0000256" key="5">
    <source>
        <dbReference type="ARBA" id="ARBA00023242"/>
    </source>
</evidence>
<protein>
    <recommendedName>
        <fullName evidence="6">Beta-catenin-like protein 1 N-terminal domain-containing protein</fullName>
    </recommendedName>
</protein>
<sequence>MVNRCFLCKEEEESTDHILLYYAKIPMSKKNKKERYQEELEERIISLIASLFGGILRGSRRDRLLSKFVENECEKIDRLMELYIRWMKMKDTIDDWRLDFTLFRESMGDSCHVSQLGGEEEMDWRCPIYYFLMTLLSFMIPQMGNVKYLNWTFMWFEAISSIKIDLEGSELIPNGKIANMEELTRVLWYRVGTLPSRYLSLLLLALIKSTLSNLPIYLSLFTIPGKVSLRLERSKGTSIGGKALESKPHLIISRKHGRKWGMVSRGVRTGYGWECGWLLEFRSGVRSEDEPLDEGFLHAILHRIYQRYAWVAKMWDGL</sequence>
<evidence type="ECO:0000256" key="4">
    <source>
        <dbReference type="ARBA" id="ARBA00023054"/>
    </source>
</evidence>
<dbReference type="InterPro" id="IPR013180">
    <property type="entry name" value="CTNNBL1_N"/>
</dbReference>
<feature type="domain" description="Beta-catenin-like protein 1 N-terminal" evidence="6">
    <location>
        <begin position="26"/>
        <end position="89"/>
    </location>
</feature>
<evidence type="ECO:0000256" key="1">
    <source>
        <dbReference type="ARBA" id="ARBA00004123"/>
    </source>
</evidence>
<dbReference type="Pfam" id="PF08216">
    <property type="entry name" value="CTNNBL"/>
    <property type="match status" value="1"/>
</dbReference>
<dbReference type="AlphaFoldDB" id="A0A438JC90"/>
<dbReference type="InterPro" id="IPR011989">
    <property type="entry name" value="ARM-like"/>
</dbReference>
<keyword evidence="2" id="KW-0597">Phosphoprotein</keyword>
<accession>A0A438JC90</accession>
<keyword evidence="3" id="KW-0677">Repeat</keyword>
<evidence type="ECO:0000313" key="8">
    <source>
        <dbReference type="Proteomes" id="UP000288805"/>
    </source>
</evidence>
<dbReference type="Gene3D" id="1.25.10.10">
    <property type="entry name" value="Leucine-rich Repeat Variant"/>
    <property type="match status" value="1"/>
</dbReference>
<evidence type="ECO:0000259" key="6">
    <source>
        <dbReference type="Pfam" id="PF08216"/>
    </source>
</evidence>
<dbReference type="GO" id="GO:0005634">
    <property type="term" value="C:nucleus"/>
    <property type="evidence" value="ECO:0007669"/>
    <property type="project" value="UniProtKB-SubCell"/>
</dbReference>
<proteinExistence type="predicted"/>
<evidence type="ECO:0000256" key="2">
    <source>
        <dbReference type="ARBA" id="ARBA00022553"/>
    </source>
</evidence>
<dbReference type="Proteomes" id="UP000288805">
    <property type="component" value="Unassembled WGS sequence"/>
</dbReference>
<dbReference type="PANTHER" id="PTHR14978">
    <property type="entry name" value="BETA-CATENIN-LIKE PROTEIN 1 NUCLEAR ASSOCIATED PROTEIN"/>
    <property type="match status" value="1"/>
</dbReference>
<keyword evidence="5" id="KW-0539">Nucleus</keyword>
<comment type="caution">
    <text evidence="7">The sequence shown here is derived from an EMBL/GenBank/DDBJ whole genome shotgun (WGS) entry which is preliminary data.</text>
</comment>
<dbReference type="EMBL" id="QGNW01000050">
    <property type="protein sequence ID" value="RVX06578.1"/>
    <property type="molecule type" value="Genomic_DNA"/>
</dbReference>
<reference evidence="7 8" key="1">
    <citation type="journal article" date="2018" name="PLoS Genet.">
        <title>Population sequencing reveals clonal diversity and ancestral inbreeding in the grapevine cultivar Chardonnay.</title>
        <authorList>
            <person name="Roach M.J."/>
            <person name="Johnson D.L."/>
            <person name="Bohlmann J."/>
            <person name="van Vuuren H.J."/>
            <person name="Jones S.J."/>
            <person name="Pretorius I.S."/>
            <person name="Schmidt S.A."/>
            <person name="Borneman A.R."/>
        </authorList>
    </citation>
    <scope>NUCLEOTIDE SEQUENCE [LARGE SCALE GENOMIC DNA]</scope>
    <source>
        <strain evidence="8">cv. Chardonnay</strain>
        <tissue evidence="7">Leaf</tissue>
    </source>
</reference>
<dbReference type="PANTHER" id="PTHR14978:SF0">
    <property type="entry name" value="BETA-CATENIN-LIKE PROTEIN 1"/>
    <property type="match status" value="1"/>
</dbReference>